<evidence type="ECO:0000313" key="9">
    <source>
        <dbReference type="Proteomes" id="UP000481109"/>
    </source>
</evidence>
<dbReference type="InterPro" id="IPR036962">
    <property type="entry name" value="Glyco_hydro_3_N_sf"/>
</dbReference>
<dbReference type="Gene3D" id="3.40.50.1700">
    <property type="entry name" value="Glycoside hydrolase family 3 C-terminal domain"/>
    <property type="match status" value="2"/>
</dbReference>
<dbReference type="Pfam" id="PF01915">
    <property type="entry name" value="Glyco_hydro_3_C"/>
    <property type="match status" value="1"/>
</dbReference>
<dbReference type="PANTHER" id="PTHR42715:SF10">
    <property type="entry name" value="BETA-GLUCOSIDASE"/>
    <property type="match status" value="1"/>
</dbReference>
<dbReference type="InterPro" id="IPR001764">
    <property type="entry name" value="Glyco_hydro_3_N"/>
</dbReference>
<comment type="similarity">
    <text evidence="1 6">Belongs to the glycosyl hydrolase 3 family.</text>
</comment>
<evidence type="ECO:0000256" key="6">
    <source>
        <dbReference type="RuleBase" id="RU361161"/>
    </source>
</evidence>
<keyword evidence="9" id="KW-1185">Reference proteome</keyword>
<dbReference type="FunFam" id="2.60.40.10:FF:000495">
    <property type="entry name" value="Periplasmic beta-glucosidase"/>
    <property type="match status" value="1"/>
</dbReference>
<dbReference type="InterPro" id="IPR013783">
    <property type="entry name" value="Ig-like_fold"/>
</dbReference>
<dbReference type="InterPro" id="IPR036881">
    <property type="entry name" value="Glyco_hydro_3_C_sf"/>
</dbReference>
<dbReference type="Pfam" id="PF00933">
    <property type="entry name" value="Glyco_hydro_3"/>
    <property type="match status" value="1"/>
</dbReference>
<evidence type="ECO:0000256" key="3">
    <source>
        <dbReference type="ARBA" id="ARBA00023277"/>
    </source>
</evidence>
<reference evidence="8 9" key="1">
    <citation type="submission" date="2020-02" db="EMBL/GenBank/DDBJ databases">
        <title>Whole-genome analyses of novel actinobacteria.</title>
        <authorList>
            <person name="Sahin N."/>
            <person name="Tokatli A."/>
        </authorList>
    </citation>
    <scope>NUCLEOTIDE SEQUENCE [LARGE SCALE GENOMIC DNA]</scope>
    <source>
        <strain evidence="8 9">YC504</strain>
    </source>
</reference>
<dbReference type="Gene3D" id="2.60.40.10">
    <property type="entry name" value="Immunoglobulins"/>
    <property type="match status" value="1"/>
</dbReference>
<evidence type="ECO:0000259" key="7">
    <source>
        <dbReference type="SMART" id="SM01217"/>
    </source>
</evidence>
<dbReference type="PRINTS" id="PR00133">
    <property type="entry name" value="GLHYDRLASE3"/>
</dbReference>
<dbReference type="EMBL" id="JAAKZW010000318">
    <property type="protein sequence ID" value="NGO81372.1"/>
    <property type="molecule type" value="Genomic_DNA"/>
</dbReference>
<keyword evidence="3" id="KW-0119">Carbohydrate metabolism</keyword>
<dbReference type="Pfam" id="PF14310">
    <property type="entry name" value="Fn3-like"/>
    <property type="match status" value="1"/>
</dbReference>
<dbReference type="Gene3D" id="3.20.20.300">
    <property type="entry name" value="Glycoside hydrolase, family 3, N-terminal domain"/>
    <property type="match status" value="2"/>
</dbReference>
<dbReference type="SUPFAM" id="SSF52279">
    <property type="entry name" value="Beta-D-glucan exohydrolase, C-terminal domain"/>
    <property type="match status" value="1"/>
</dbReference>
<dbReference type="PANTHER" id="PTHR42715">
    <property type="entry name" value="BETA-GLUCOSIDASE"/>
    <property type="match status" value="1"/>
</dbReference>
<protein>
    <recommendedName>
        <fullName evidence="5">Exo-alpha-(1-&gt;6)-L-arabinopyranosidase</fullName>
    </recommendedName>
</protein>
<evidence type="ECO:0000256" key="1">
    <source>
        <dbReference type="ARBA" id="ARBA00005336"/>
    </source>
</evidence>
<comment type="function">
    <text evidence="4">Catalyzes the hydrolysis of a non-reducing terminal alpha-L-arabinopyranosidic linkage in ginsenoside Rb2 (alpha-L-arabinopyranosyl-(1-&gt;6)-alpha-D-glucopyranosyl) to release alpha-D-glucopyranosyl (Rd). It is not able to hydrolyze alpha-L-arabinofuranosyl-(1-&gt;6)-alpha-D-glucopyranosyl (Rc).</text>
</comment>
<evidence type="ECO:0000313" key="8">
    <source>
        <dbReference type="EMBL" id="NGO81372.1"/>
    </source>
</evidence>
<dbReference type="AlphaFoldDB" id="A0A6G4XW12"/>
<evidence type="ECO:0000256" key="4">
    <source>
        <dbReference type="ARBA" id="ARBA00058905"/>
    </source>
</evidence>
<comment type="caution">
    <text evidence="8">The sequence shown here is derived from an EMBL/GenBank/DDBJ whole genome shotgun (WGS) entry which is preliminary data.</text>
</comment>
<proteinExistence type="inferred from homology"/>
<dbReference type="InterPro" id="IPR017853">
    <property type="entry name" value="GH"/>
</dbReference>
<keyword evidence="6" id="KW-0326">Glycosidase</keyword>
<name>A0A6G4XW12_9ACTN</name>
<dbReference type="InterPro" id="IPR026891">
    <property type="entry name" value="Fn3-like"/>
</dbReference>
<keyword evidence="2 6" id="KW-0378">Hydrolase</keyword>
<dbReference type="RefSeq" id="WP_165336770.1">
    <property type="nucleotide sequence ID" value="NZ_JAAKZW010000318.1"/>
</dbReference>
<organism evidence="8 9">
    <name type="scientific">Streptomyces mesophilus</name>
    <dbReference type="NCBI Taxonomy" id="1775132"/>
    <lineage>
        <taxon>Bacteria</taxon>
        <taxon>Bacillati</taxon>
        <taxon>Actinomycetota</taxon>
        <taxon>Actinomycetes</taxon>
        <taxon>Kitasatosporales</taxon>
        <taxon>Streptomycetaceae</taxon>
        <taxon>Streptomyces</taxon>
    </lineage>
</organism>
<evidence type="ECO:0000256" key="5">
    <source>
        <dbReference type="ARBA" id="ARBA00074219"/>
    </source>
</evidence>
<dbReference type="InterPro" id="IPR019800">
    <property type="entry name" value="Glyco_hydro_3_AS"/>
</dbReference>
<dbReference type="InterPro" id="IPR050288">
    <property type="entry name" value="Cellulose_deg_GH3"/>
</dbReference>
<evidence type="ECO:0000256" key="2">
    <source>
        <dbReference type="ARBA" id="ARBA00022801"/>
    </source>
</evidence>
<accession>A0A6G4XW12</accession>
<dbReference type="GO" id="GO:0005975">
    <property type="term" value="P:carbohydrate metabolic process"/>
    <property type="evidence" value="ECO:0007669"/>
    <property type="project" value="InterPro"/>
</dbReference>
<dbReference type="Proteomes" id="UP000481109">
    <property type="component" value="Unassembled WGS sequence"/>
</dbReference>
<feature type="domain" description="Fibronectin type III-like" evidence="7">
    <location>
        <begin position="598"/>
        <end position="668"/>
    </location>
</feature>
<dbReference type="PROSITE" id="PS00775">
    <property type="entry name" value="GLYCOSYL_HYDROL_F3"/>
    <property type="match status" value="1"/>
</dbReference>
<dbReference type="SMART" id="SM01217">
    <property type="entry name" value="Fn3_like"/>
    <property type="match status" value="1"/>
</dbReference>
<dbReference type="InterPro" id="IPR002772">
    <property type="entry name" value="Glyco_hydro_3_C"/>
</dbReference>
<dbReference type="SUPFAM" id="SSF51445">
    <property type="entry name" value="(Trans)glycosidases"/>
    <property type="match status" value="1"/>
</dbReference>
<gene>
    <name evidence="8" type="ORF">G6045_37790</name>
</gene>
<sequence>MHSTTPRLDIPALLAALTREEKAALLDGSDFWRTPSVERLGIPSVMLSDGPHGLRKQPESGDHLGLLDSVPATCFPPAAGLASSWDVELLGRVGEALGREARAERVSVLLGPGVNMKRSPLCGRNFEYFSEDPHLAGELGAAWVRGLQSQGVGASLKHFAANNQETDRMTVSAEIDERTLREIYLPAFETVVAKARPWTVMSSYNKVNGTYVAESRALLTAILRDEWGFDGLVVSDWGGIDNRPASLAAGTDLEMPSSAGAGTRAILEALDSGLLADTDLDTAVTRLLTLVERALPALEDTSADTSFDVDAHHALAHEAATASAVLLKNDGALLPLDPDTGGTIAVIGEFARTPRIQGAGSSQVNPTRVDTALDALRAALDGRRDLTFAPGYVIKSDEADPELVAEAVRTAADAEVAVVFLGLPASYESEGFDRDHMDLPAHQIALLHAVVDANPRTAVVLSNGSVVTLAPWQDRVPAVLETWLLGQAGGSACADLLLGRANPSGKLAETLPLRYEDTPAVGAFPGEFGRVRYAEGLLIGYRWYDTRRMPVAYPFGHGLSYTTFAYSDLVATVRADGDDPLVEVALTVTNTGELRGSETVQLYVTDPEASVHRPEQELRAFTRVHLEPGHSERVHLRLTLRAFAFWHESAGRWTVEGGRFGLRVGASSRDIRLRTTVELGGNGYVPPLAADSTAEQWLAHPAAGPWLREALGTEGFSAIMFDPHNGAMMRAIPLSRLVRFPGFPVDAEQVAVAVSEHATD</sequence>
<dbReference type="GO" id="GO:0008422">
    <property type="term" value="F:beta-glucosidase activity"/>
    <property type="evidence" value="ECO:0007669"/>
    <property type="project" value="UniProtKB-ARBA"/>
</dbReference>